<name>A0A069RNM2_PEPLI</name>
<organism evidence="5 6">
    <name type="scientific">Peptoclostridium litorale DSM 5388</name>
    <dbReference type="NCBI Taxonomy" id="1121324"/>
    <lineage>
        <taxon>Bacteria</taxon>
        <taxon>Bacillati</taxon>
        <taxon>Bacillota</taxon>
        <taxon>Clostridia</taxon>
        <taxon>Peptostreptococcales</taxon>
        <taxon>Peptoclostridiaceae</taxon>
        <taxon>Peptoclostridium</taxon>
    </lineage>
</organism>
<comment type="function">
    <text evidence="2">May play the central regulatory role in sporulation. It may be an element of the effector pathway responsible for the activation of sporulation genes in response to nutritional stress. Spo0A may act in concert with spo0H (a sigma factor) to control the expression of some genes that are critical to the sporulation process.</text>
</comment>
<keyword evidence="6" id="KW-1185">Reference proteome</keyword>
<dbReference type="GO" id="GO:0000160">
    <property type="term" value="P:phosphorelay signal transduction system"/>
    <property type="evidence" value="ECO:0007669"/>
    <property type="project" value="InterPro"/>
</dbReference>
<dbReference type="InterPro" id="IPR001789">
    <property type="entry name" value="Sig_transdc_resp-reg_receiver"/>
</dbReference>
<comment type="caution">
    <text evidence="5">The sequence shown here is derived from an EMBL/GenBank/DDBJ whole genome shotgun (WGS) entry which is preliminary data.</text>
</comment>
<gene>
    <name evidence="5" type="primary">glnL</name>
    <name evidence="5" type="ORF">CLIT_10c05140</name>
</gene>
<dbReference type="PANTHER" id="PTHR43228:SF8">
    <property type="entry name" value="TRANSCRIPTIONAL REGULATORY PROTEIN GLNL"/>
    <property type="match status" value="1"/>
</dbReference>
<dbReference type="SMART" id="SM00448">
    <property type="entry name" value="REC"/>
    <property type="match status" value="1"/>
</dbReference>
<dbReference type="Proteomes" id="UP000027946">
    <property type="component" value="Unassembled WGS sequence"/>
</dbReference>
<dbReference type="SUPFAM" id="SSF52172">
    <property type="entry name" value="CheY-like"/>
    <property type="match status" value="1"/>
</dbReference>
<protein>
    <recommendedName>
        <fullName evidence="1">Stage 0 sporulation protein A homolog</fullName>
    </recommendedName>
</protein>
<evidence type="ECO:0000259" key="4">
    <source>
        <dbReference type="PROSITE" id="PS50110"/>
    </source>
</evidence>
<dbReference type="Pfam" id="PF08664">
    <property type="entry name" value="YcbB"/>
    <property type="match status" value="1"/>
</dbReference>
<dbReference type="InterPro" id="IPR011006">
    <property type="entry name" value="CheY-like_superfamily"/>
</dbReference>
<dbReference type="STRING" id="1121324.CLIT_10c05140"/>
<dbReference type="AlphaFoldDB" id="A0A069RNM2"/>
<feature type="domain" description="Response regulatory" evidence="4">
    <location>
        <begin position="4"/>
        <end position="120"/>
    </location>
</feature>
<dbReference type="PANTHER" id="PTHR43228">
    <property type="entry name" value="TWO-COMPONENT RESPONSE REGULATOR"/>
    <property type="match status" value="1"/>
</dbReference>
<dbReference type="Pfam" id="PF00072">
    <property type="entry name" value="Response_reg"/>
    <property type="match status" value="1"/>
</dbReference>
<dbReference type="EMBL" id="JJMM01000010">
    <property type="protein sequence ID" value="KDR95787.1"/>
    <property type="molecule type" value="Genomic_DNA"/>
</dbReference>
<evidence type="ECO:0000313" key="5">
    <source>
        <dbReference type="EMBL" id="KDR95787.1"/>
    </source>
</evidence>
<dbReference type="eggNOG" id="COG4753">
    <property type="taxonomic scope" value="Bacteria"/>
</dbReference>
<evidence type="ECO:0000256" key="3">
    <source>
        <dbReference type="PROSITE-ProRule" id="PRU00169"/>
    </source>
</evidence>
<dbReference type="InterPro" id="IPR013972">
    <property type="entry name" value="YcbB"/>
</dbReference>
<accession>A0A069RNM2</accession>
<dbReference type="PROSITE" id="PS50110">
    <property type="entry name" value="RESPONSE_REGULATORY"/>
    <property type="match status" value="1"/>
</dbReference>
<keyword evidence="3" id="KW-0597">Phosphoprotein</keyword>
<evidence type="ECO:0000256" key="1">
    <source>
        <dbReference type="ARBA" id="ARBA00018672"/>
    </source>
</evidence>
<evidence type="ECO:0000313" key="6">
    <source>
        <dbReference type="Proteomes" id="UP000027946"/>
    </source>
</evidence>
<dbReference type="OrthoDB" id="1684633at2"/>
<dbReference type="RefSeq" id="WP_038264347.1">
    <property type="nucleotide sequence ID" value="NZ_FSRH01000011.1"/>
</dbReference>
<feature type="modified residue" description="4-aspartylphosphate" evidence="3">
    <location>
        <position position="55"/>
    </location>
</feature>
<evidence type="ECO:0000256" key="2">
    <source>
        <dbReference type="ARBA" id="ARBA00024867"/>
    </source>
</evidence>
<reference evidence="5 6" key="1">
    <citation type="submission" date="2014-03" db="EMBL/GenBank/DDBJ databases">
        <title>Genome sequence of Clostridium litorale W6, DSM 5388.</title>
        <authorList>
            <person name="Poehlein A."/>
            <person name="Jagirdar A."/>
            <person name="Khonsari B."/>
            <person name="Chibani C.M."/>
            <person name="Gutierrez Gutierrez D.A."/>
            <person name="Davydova E."/>
            <person name="Alghaithi H.S."/>
            <person name="Nair K.P."/>
            <person name="Dhamotharan K."/>
            <person name="Chandran L."/>
            <person name="G W."/>
            <person name="Daniel R."/>
        </authorList>
    </citation>
    <scope>NUCLEOTIDE SEQUENCE [LARGE SCALE GENOMIC DNA]</scope>
    <source>
        <strain evidence="5 6">W6</strain>
    </source>
</reference>
<proteinExistence type="predicted"/>
<dbReference type="Gene3D" id="3.40.50.2300">
    <property type="match status" value="1"/>
</dbReference>
<sequence length="299" mass="33489">MSTSFYIVDDDKVIQKILKSIIKDKELGNLIGYSSDGIEAIEKIKVLNPDIVLVDLLMPGMDGASMVSRLKEEGCDSIFIMISQVDSKEMISKAYRDGVEFYINKPINVIEVISVIKSVQEKLNMSKVIKSFENAFKGIEMLKGESPKPAPKASDERDSVKKVLAQIGILGEAGCTDIVNIVVWLMDMGYSQEAMQYKYKLSDAYSHLKSKYEGEGNTDVNKGAIEQRIRRAVKSALSNMAHLGIEDYYNDIFVKYSATLFDFGEVRREMDFIREKSAHSGKVNVKKFIEGVLMAVMEG</sequence>
<dbReference type="InterPro" id="IPR052048">
    <property type="entry name" value="ST_Response_Regulator"/>
</dbReference>